<organism evidence="2 3">
    <name type="scientific">Pseudoxanthomonas kaohsiungensis</name>
    <dbReference type="NCBI Taxonomy" id="283923"/>
    <lineage>
        <taxon>Bacteria</taxon>
        <taxon>Pseudomonadati</taxon>
        <taxon>Pseudomonadota</taxon>
        <taxon>Gammaproteobacteria</taxon>
        <taxon>Lysobacterales</taxon>
        <taxon>Lysobacteraceae</taxon>
        <taxon>Pseudoxanthomonas</taxon>
    </lineage>
</organism>
<dbReference type="Proteomes" id="UP001597033">
    <property type="component" value="Unassembled WGS sequence"/>
</dbReference>
<protein>
    <submittedName>
        <fullName evidence="2">Tetratricopeptide repeat protein</fullName>
    </submittedName>
</protein>
<keyword evidence="1" id="KW-0732">Signal</keyword>
<comment type="caution">
    <text evidence="2">The sequence shown here is derived from an EMBL/GenBank/DDBJ whole genome shotgun (WGS) entry which is preliminary data.</text>
</comment>
<dbReference type="Pfam" id="PF14559">
    <property type="entry name" value="TPR_19"/>
    <property type="match status" value="1"/>
</dbReference>
<dbReference type="SUPFAM" id="SSF48452">
    <property type="entry name" value="TPR-like"/>
    <property type="match status" value="1"/>
</dbReference>
<accession>A0ABW3LT91</accession>
<dbReference type="EMBL" id="JBHTKN010000002">
    <property type="protein sequence ID" value="MFD1041641.1"/>
    <property type="molecule type" value="Genomic_DNA"/>
</dbReference>
<evidence type="ECO:0000256" key="1">
    <source>
        <dbReference type="SAM" id="SignalP"/>
    </source>
</evidence>
<dbReference type="InterPro" id="IPR011990">
    <property type="entry name" value="TPR-like_helical_dom_sf"/>
</dbReference>
<feature type="signal peptide" evidence="1">
    <location>
        <begin position="1"/>
        <end position="30"/>
    </location>
</feature>
<dbReference type="PROSITE" id="PS51257">
    <property type="entry name" value="PROKAR_LIPOPROTEIN"/>
    <property type="match status" value="1"/>
</dbReference>
<keyword evidence="3" id="KW-1185">Reference proteome</keyword>
<dbReference type="RefSeq" id="WP_162378578.1">
    <property type="nucleotide sequence ID" value="NZ_JBHTKN010000002.1"/>
</dbReference>
<feature type="chain" id="PRO_5045772216" evidence="1">
    <location>
        <begin position="31"/>
        <end position="173"/>
    </location>
</feature>
<evidence type="ECO:0000313" key="2">
    <source>
        <dbReference type="EMBL" id="MFD1041641.1"/>
    </source>
</evidence>
<proteinExistence type="predicted"/>
<name>A0ABW3LT91_9GAMM</name>
<dbReference type="Gene3D" id="1.25.40.10">
    <property type="entry name" value="Tetratricopeptide repeat domain"/>
    <property type="match status" value="1"/>
</dbReference>
<evidence type="ECO:0000313" key="3">
    <source>
        <dbReference type="Proteomes" id="UP001597033"/>
    </source>
</evidence>
<reference evidence="3" key="1">
    <citation type="journal article" date="2019" name="Int. J. Syst. Evol. Microbiol.">
        <title>The Global Catalogue of Microorganisms (GCM) 10K type strain sequencing project: providing services to taxonomists for standard genome sequencing and annotation.</title>
        <authorList>
            <consortium name="The Broad Institute Genomics Platform"/>
            <consortium name="The Broad Institute Genome Sequencing Center for Infectious Disease"/>
            <person name="Wu L."/>
            <person name="Ma J."/>
        </authorList>
    </citation>
    <scope>NUCLEOTIDE SEQUENCE [LARGE SCALE GENOMIC DNA]</scope>
    <source>
        <strain evidence="3">CCUG 55854</strain>
    </source>
</reference>
<sequence length="173" mass="18179">MNPPVRCLSAVLAACLLLAACGTTTPPPVAAPGPSPQERLAAVHAAAGAEDTELNVQPLRDTQVEDLREKSSQALAAGRLDEAADALNQALLIVPDDPAVLQERAEVALLQGQYDRAETLARKAFDVGSRVGPLCRRHWATIEQSRLARGQAENAASAKAQIGTCTVPGVERM</sequence>
<gene>
    <name evidence="2" type="ORF">ACFQ2N_04665</name>
</gene>